<protein>
    <submittedName>
        <fullName evidence="3">Uncharacterized protein</fullName>
    </submittedName>
</protein>
<evidence type="ECO:0000313" key="4">
    <source>
        <dbReference type="Proteomes" id="UP000011566"/>
    </source>
</evidence>
<gene>
    <name evidence="3" type="ORF">C447_04927</name>
</gene>
<evidence type="ECO:0000256" key="2">
    <source>
        <dbReference type="SAM" id="Phobius"/>
    </source>
</evidence>
<evidence type="ECO:0000313" key="3">
    <source>
        <dbReference type="EMBL" id="EMA40138.1"/>
    </source>
</evidence>
<keyword evidence="2" id="KW-1133">Transmembrane helix</keyword>
<evidence type="ECO:0000256" key="1">
    <source>
        <dbReference type="SAM" id="MobiDB-lite"/>
    </source>
</evidence>
<dbReference type="RefSeq" id="WP_007691482.1">
    <property type="nucleotide sequence ID" value="NZ_AJRK01000355.1"/>
</dbReference>
<dbReference type="InterPro" id="IPR055957">
    <property type="entry name" value="DUF7535"/>
</dbReference>
<proteinExistence type="predicted"/>
<keyword evidence="2" id="KW-0472">Membrane</keyword>
<dbReference type="Pfam" id="PF24379">
    <property type="entry name" value="DUF7535"/>
    <property type="match status" value="1"/>
</dbReference>
<feature type="transmembrane region" description="Helical" evidence="2">
    <location>
        <begin position="30"/>
        <end position="56"/>
    </location>
</feature>
<dbReference type="AlphaFoldDB" id="M0M401"/>
<dbReference type="OrthoDB" id="214423at2157"/>
<sequence length="71" mass="7898">MSSDDTEEDDSGIRTVTPLSRPHRNTEMDAIGWGIFIVMFVVALPVIPLFVVYWLLDRAFGSGDRPEEATG</sequence>
<organism evidence="3 4">
    <name type="scientific">Halococcus hamelinensis 100A6</name>
    <dbReference type="NCBI Taxonomy" id="1132509"/>
    <lineage>
        <taxon>Archaea</taxon>
        <taxon>Methanobacteriati</taxon>
        <taxon>Methanobacteriota</taxon>
        <taxon>Stenosarchaea group</taxon>
        <taxon>Halobacteria</taxon>
        <taxon>Halobacteriales</taxon>
        <taxon>Halococcaceae</taxon>
        <taxon>Halococcus</taxon>
    </lineage>
</organism>
<feature type="region of interest" description="Disordered" evidence="1">
    <location>
        <begin position="1"/>
        <end position="24"/>
    </location>
</feature>
<dbReference type="Proteomes" id="UP000011566">
    <property type="component" value="Unassembled WGS sequence"/>
</dbReference>
<feature type="compositionally biased region" description="Acidic residues" evidence="1">
    <location>
        <begin position="1"/>
        <end position="10"/>
    </location>
</feature>
<reference evidence="3 4" key="1">
    <citation type="journal article" date="2014" name="PLoS Genet.">
        <title>Phylogenetically driven sequencing of extremely halophilic archaea reveals strategies for static and dynamic osmo-response.</title>
        <authorList>
            <person name="Becker E.A."/>
            <person name="Seitzer P.M."/>
            <person name="Tritt A."/>
            <person name="Larsen D."/>
            <person name="Krusor M."/>
            <person name="Yao A.I."/>
            <person name="Wu D."/>
            <person name="Madern D."/>
            <person name="Eisen J.A."/>
            <person name="Darling A.E."/>
            <person name="Facciotti M.T."/>
        </authorList>
    </citation>
    <scope>NUCLEOTIDE SEQUENCE [LARGE SCALE GENOMIC DNA]</scope>
    <source>
        <strain evidence="3 4">100A6</strain>
    </source>
</reference>
<accession>M0M401</accession>
<dbReference type="EMBL" id="AOMB01000013">
    <property type="protein sequence ID" value="EMA40138.1"/>
    <property type="molecule type" value="Genomic_DNA"/>
</dbReference>
<comment type="caution">
    <text evidence="3">The sequence shown here is derived from an EMBL/GenBank/DDBJ whole genome shotgun (WGS) entry which is preliminary data.</text>
</comment>
<keyword evidence="2" id="KW-0812">Transmembrane</keyword>
<dbReference type="PATRIC" id="fig|1132509.6.peg.1137"/>
<keyword evidence="4" id="KW-1185">Reference proteome</keyword>
<name>M0M401_9EURY</name>